<dbReference type="AlphaFoldDB" id="A0A0A9A344"/>
<name>A0A0A9A344_ARUDO</name>
<protein>
    <submittedName>
        <fullName evidence="1">Uncharacterized protein</fullName>
    </submittedName>
</protein>
<reference evidence="1" key="1">
    <citation type="submission" date="2014-09" db="EMBL/GenBank/DDBJ databases">
        <authorList>
            <person name="Magalhaes I.L.F."/>
            <person name="Oliveira U."/>
            <person name="Santos F.R."/>
            <person name="Vidigal T.H.D.A."/>
            <person name="Brescovit A.D."/>
            <person name="Santos A.J."/>
        </authorList>
    </citation>
    <scope>NUCLEOTIDE SEQUENCE</scope>
    <source>
        <tissue evidence="1">Shoot tissue taken approximately 20 cm above the soil surface</tissue>
    </source>
</reference>
<accession>A0A0A9A344</accession>
<sequence>MGHALWPKGWHYFIPMRSRPEHHPFLPIPEHRLHQHPYSDPKV</sequence>
<proteinExistence type="predicted"/>
<evidence type="ECO:0000313" key="1">
    <source>
        <dbReference type="EMBL" id="JAD41462.1"/>
    </source>
</evidence>
<organism evidence="1">
    <name type="scientific">Arundo donax</name>
    <name type="common">Giant reed</name>
    <name type="synonym">Donax arundinaceus</name>
    <dbReference type="NCBI Taxonomy" id="35708"/>
    <lineage>
        <taxon>Eukaryota</taxon>
        <taxon>Viridiplantae</taxon>
        <taxon>Streptophyta</taxon>
        <taxon>Embryophyta</taxon>
        <taxon>Tracheophyta</taxon>
        <taxon>Spermatophyta</taxon>
        <taxon>Magnoliopsida</taxon>
        <taxon>Liliopsida</taxon>
        <taxon>Poales</taxon>
        <taxon>Poaceae</taxon>
        <taxon>PACMAD clade</taxon>
        <taxon>Arundinoideae</taxon>
        <taxon>Arundineae</taxon>
        <taxon>Arundo</taxon>
    </lineage>
</organism>
<dbReference type="EMBL" id="GBRH01256433">
    <property type="protein sequence ID" value="JAD41462.1"/>
    <property type="molecule type" value="Transcribed_RNA"/>
</dbReference>
<reference evidence="1" key="2">
    <citation type="journal article" date="2015" name="Data Brief">
        <title>Shoot transcriptome of the giant reed, Arundo donax.</title>
        <authorList>
            <person name="Barrero R.A."/>
            <person name="Guerrero F.D."/>
            <person name="Moolhuijzen P."/>
            <person name="Goolsby J.A."/>
            <person name="Tidwell J."/>
            <person name="Bellgard S.E."/>
            <person name="Bellgard M.I."/>
        </authorList>
    </citation>
    <scope>NUCLEOTIDE SEQUENCE</scope>
    <source>
        <tissue evidence="1">Shoot tissue taken approximately 20 cm above the soil surface</tissue>
    </source>
</reference>